<dbReference type="InterPro" id="IPR021782">
    <property type="entry name" value="DUF3347"/>
</dbReference>
<dbReference type="STRING" id="1073325.SAMN05444483_10161"/>
<feature type="signal peptide" evidence="1">
    <location>
        <begin position="1"/>
        <end position="19"/>
    </location>
</feature>
<evidence type="ECO:0000313" key="3">
    <source>
        <dbReference type="EMBL" id="SHF42637.1"/>
    </source>
</evidence>
<keyword evidence="4" id="KW-1185">Reference proteome</keyword>
<name>A0A1M5BK66_SALEC</name>
<feature type="chain" id="PRO_5012770422" description="DUF3347 domain-containing protein" evidence="1">
    <location>
        <begin position="20"/>
        <end position="182"/>
    </location>
</feature>
<feature type="domain" description="DUF3347" evidence="2">
    <location>
        <begin position="62"/>
        <end position="129"/>
    </location>
</feature>
<gene>
    <name evidence="3" type="ORF">SAMN05444483_10161</name>
</gene>
<organism evidence="3 4">
    <name type="scientific">Salegentibacter echinorum</name>
    <dbReference type="NCBI Taxonomy" id="1073325"/>
    <lineage>
        <taxon>Bacteria</taxon>
        <taxon>Pseudomonadati</taxon>
        <taxon>Bacteroidota</taxon>
        <taxon>Flavobacteriia</taxon>
        <taxon>Flavobacteriales</taxon>
        <taxon>Flavobacteriaceae</taxon>
        <taxon>Salegentibacter</taxon>
    </lineage>
</organism>
<dbReference type="PROSITE" id="PS51257">
    <property type="entry name" value="PROKAR_LIPOPROTEIN"/>
    <property type="match status" value="1"/>
</dbReference>
<evidence type="ECO:0000256" key="1">
    <source>
        <dbReference type="SAM" id="SignalP"/>
    </source>
</evidence>
<protein>
    <recommendedName>
        <fullName evidence="2">DUF3347 domain-containing protein</fullName>
    </recommendedName>
</protein>
<dbReference type="RefSeq" id="WP_072875620.1">
    <property type="nucleotide sequence ID" value="NZ_FQVT01000001.1"/>
</dbReference>
<accession>A0A1M5BK66</accession>
<dbReference type="Proteomes" id="UP000183945">
    <property type="component" value="Unassembled WGS sequence"/>
</dbReference>
<reference evidence="4" key="1">
    <citation type="submission" date="2016-11" db="EMBL/GenBank/DDBJ databases">
        <authorList>
            <person name="Varghese N."/>
            <person name="Submissions S."/>
        </authorList>
    </citation>
    <scope>NUCLEOTIDE SEQUENCE [LARGE SCALE GENOMIC DNA]</scope>
    <source>
        <strain evidence="4">DSM 24579</strain>
    </source>
</reference>
<dbReference type="AlphaFoldDB" id="A0A1M5BK66"/>
<dbReference type="Pfam" id="PF11827">
    <property type="entry name" value="DUF3347"/>
    <property type="match status" value="1"/>
</dbReference>
<dbReference type="OrthoDB" id="5513217at2"/>
<keyword evidence="1" id="KW-0732">Signal</keyword>
<evidence type="ECO:0000313" key="4">
    <source>
        <dbReference type="Proteomes" id="UP000183945"/>
    </source>
</evidence>
<evidence type="ECO:0000259" key="2">
    <source>
        <dbReference type="Pfam" id="PF11827"/>
    </source>
</evidence>
<sequence length="182" mass="20672">MKNRFLSFSVFLFSMIVFTSCLDNKAKQSVEIDTPEEVKKAEEKTADIADQDFIDGMTGKIWHNYLEIKIALTNADAGQVQDVAQSMAESFSKERANMKTLAQQMSETEDLEKQRELFATFTEKAGPMFEEALSGGTIYKKFCPMAFNNEGAYWYADVEEVNNPYFGDKMLRCGSVKKTIKK</sequence>
<dbReference type="EMBL" id="FQVT01000001">
    <property type="protein sequence ID" value="SHF42637.1"/>
    <property type="molecule type" value="Genomic_DNA"/>
</dbReference>
<proteinExistence type="predicted"/>